<proteinExistence type="predicted"/>
<dbReference type="GeneTree" id="ENSGT00940000153425"/>
<keyword evidence="2" id="KW-1185">Reference proteome</keyword>
<dbReference type="Proteomes" id="UP000233180">
    <property type="component" value="Unassembled WGS sequence"/>
</dbReference>
<name>A0A2K6MN77_RHIBE</name>
<dbReference type="Ensembl" id="ENSRBIT00000061223.1">
    <property type="protein sequence ID" value="ENSRBIP00000037211.1"/>
    <property type="gene ID" value="ENSRBIG00000042033.1"/>
</dbReference>
<evidence type="ECO:0000313" key="1">
    <source>
        <dbReference type="Ensembl" id="ENSRBIP00000037211.1"/>
    </source>
</evidence>
<dbReference type="AlphaFoldDB" id="A0A2K6MN77"/>
<accession>A0A2K6MN77</accession>
<evidence type="ECO:0000313" key="2">
    <source>
        <dbReference type="Proteomes" id="UP000233180"/>
    </source>
</evidence>
<organism evidence="1 2">
    <name type="scientific">Rhinopithecus bieti</name>
    <name type="common">Black snub-nosed monkey</name>
    <name type="synonym">Pygathrix bieti</name>
    <dbReference type="NCBI Taxonomy" id="61621"/>
    <lineage>
        <taxon>Eukaryota</taxon>
        <taxon>Metazoa</taxon>
        <taxon>Chordata</taxon>
        <taxon>Craniata</taxon>
        <taxon>Vertebrata</taxon>
        <taxon>Euteleostomi</taxon>
        <taxon>Mammalia</taxon>
        <taxon>Eutheria</taxon>
        <taxon>Euarchontoglires</taxon>
        <taxon>Primates</taxon>
        <taxon>Haplorrhini</taxon>
        <taxon>Catarrhini</taxon>
        <taxon>Cercopithecidae</taxon>
        <taxon>Colobinae</taxon>
        <taxon>Rhinopithecus</taxon>
    </lineage>
</organism>
<sequence length="179" mass="20647">MEKPSKWNKPPNHHLKVVDVDRLHLQEVEALQEVLEVEEEEVEEPGDLPHGEDTWLLYHVEEIVTEVNIEGSHCPLVEMFICTQEMMGILLKTAIQAEITQVLVILEIMHHHHEIILTVIMVIPVHVMTIHQEAIAIEMDMVVIVTIQIIQVEVPTEIHMRVMVDDYVHYGRGVLIDSQ</sequence>
<reference evidence="1" key="2">
    <citation type="submission" date="2025-05" db="UniProtKB">
        <authorList>
            <consortium name="Ensembl"/>
        </authorList>
    </citation>
    <scope>IDENTIFICATION</scope>
</reference>
<protein>
    <submittedName>
        <fullName evidence="1">RNA binding motif protein X-linked</fullName>
    </submittedName>
</protein>
<dbReference type="Ensembl" id="ENSRBIT00000061224.1">
    <property type="protein sequence ID" value="ENSRBIP00000037212.1"/>
    <property type="gene ID" value="ENSRBIG00000042033.1"/>
</dbReference>
<reference evidence="1 2" key="1">
    <citation type="submission" date="2016-06" db="EMBL/GenBank/DDBJ databases">
        <title>Genome of Rhinopithecus bieti.</title>
        <authorList>
            <person name="Wu"/>
            <person name="C.-I. and Zhang"/>
            <person name="Y."/>
        </authorList>
    </citation>
    <scope>NUCLEOTIDE SEQUENCE</scope>
</reference>